<dbReference type="CDD" id="cd08465">
    <property type="entry name" value="PBP2_ToxR"/>
    <property type="match status" value="1"/>
</dbReference>
<dbReference type="Gene3D" id="3.40.190.10">
    <property type="entry name" value="Periplasmic binding protein-like II"/>
    <property type="match status" value="2"/>
</dbReference>
<keyword evidence="2" id="KW-0805">Transcription regulation</keyword>
<name>A0ABT3VQ86_9BURK</name>
<dbReference type="InterPro" id="IPR050389">
    <property type="entry name" value="LysR-type_TF"/>
</dbReference>
<comment type="similarity">
    <text evidence="1">Belongs to the LysR transcriptional regulatory family.</text>
</comment>
<evidence type="ECO:0000256" key="1">
    <source>
        <dbReference type="ARBA" id="ARBA00009437"/>
    </source>
</evidence>
<evidence type="ECO:0000256" key="2">
    <source>
        <dbReference type="ARBA" id="ARBA00023015"/>
    </source>
</evidence>
<keyword evidence="7" id="KW-1185">Reference proteome</keyword>
<gene>
    <name evidence="6" type="ORF">OSH09_14585</name>
</gene>
<evidence type="ECO:0000259" key="5">
    <source>
        <dbReference type="PROSITE" id="PS50931"/>
    </source>
</evidence>
<accession>A0ABT3VQ86</accession>
<dbReference type="SUPFAM" id="SSF53850">
    <property type="entry name" value="Periplasmic binding protein-like II"/>
    <property type="match status" value="1"/>
</dbReference>
<dbReference type="InterPro" id="IPR000847">
    <property type="entry name" value="LysR_HTH_N"/>
</dbReference>
<evidence type="ECO:0000256" key="3">
    <source>
        <dbReference type="ARBA" id="ARBA00023125"/>
    </source>
</evidence>
<organism evidence="6 7">
    <name type="scientific">Alcaligenes parafaecalis</name>
    <dbReference type="NCBI Taxonomy" id="171260"/>
    <lineage>
        <taxon>Bacteria</taxon>
        <taxon>Pseudomonadati</taxon>
        <taxon>Pseudomonadota</taxon>
        <taxon>Betaproteobacteria</taxon>
        <taxon>Burkholderiales</taxon>
        <taxon>Alcaligenaceae</taxon>
        <taxon>Alcaligenes</taxon>
    </lineage>
</organism>
<dbReference type="InterPro" id="IPR005119">
    <property type="entry name" value="LysR_subst-bd"/>
</dbReference>
<reference evidence="6 7" key="1">
    <citation type="submission" date="2022-11" db="EMBL/GenBank/DDBJ databases">
        <title>Biodiversity and phylogenetic relationships of bacteria.</title>
        <authorList>
            <person name="Machado R.A.R."/>
            <person name="Bhat A."/>
            <person name="Loulou A."/>
            <person name="Kallel S."/>
        </authorList>
    </citation>
    <scope>NUCLEOTIDE SEQUENCE [LARGE SCALE GENOMIC DNA]</scope>
    <source>
        <strain evidence="6 7">DSM 13975</strain>
    </source>
</reference>
<comment type="caution">
    <text evidence="6">The sequence shown here is derived from an EMBL/GenBank/DDBJ whole genome shotgun (WGS) entry which is preliminary data.</text>
</comment>
<dbReference type="PROSITE" id="PS50931">
    <property type="entry name" value="HTH_LYSR"/>
    <property type="match status" value="1"/>
</dbReference>
<dbReference type="EMBL" id="JAPKNA010000004">
    <property type="protein sequence ID" value="MCX5465410.1"/>
    <property type="molecule type" value="Genomic_DNA"/>
</dbReference>
<dbReference type="Pfam" id="PF03466">
    <property type="entry name" value="LysR_substrate"/>
    <property type="match status" value="1"/>
</dbReference>
<evidence type="ECO:0000256" key="4">
    <source>
        <dbReference type="ARBA" id="ARBA00023163"/>
    </source>
</evidence>
<dbReference type="InterPro" id="IPR036390">
    <property type="entry name" value="WH_DNA-bd_sf"/>
</dbReference>
<keyword evidence="3" id="KW-0238">DNA-binding</keyword>
<proteinExistence type="inferred from homology"/>
<dbReference type="PANTHER" id="PTHR30118">
    <property type="entry name" value="HTH-TYPE TRANSCRIPTIONAL REGULATOR LEUO-RELATED"/>
    <property type="match status" value="1"/>
</dbReference>
<sequence>MDELRRIDLNLLLSLHALLTEQHVTRAAHRLHKSQPAVSHALAHLRQVFNDPLLIRRGSRLEPTALALQLQRPLEQALLQLNGLLDAGGFDPASEQREFRLAMSDYGAQIVLPPLMRILRRQAPGIFLAVSQASREGMLAQLQDGETDVALGVFSEIPADLQAQTLFEEHLICIADRASLATPSGPGLEEWLQRPHVLVSMRPGGESEVDNVLGRMGLKRQIALSLPHWSAAAQVLAGTDLILTVSSRSAEPLREHPELVFFQPPLPIPSVLFQQVWHSRRQADPAHAWLRGQLMACCQSEA</sequence>
<evidence type="ECO:0000313" key="7">
    <source>
        <dbReference type="Proteomes" id="UP001209916"/>
    </source>
</evidence>
<evidence type="ECO:0000313" key="6">
    <source>
        <dbReference type="EMBL" id="MCX5465410.1"/>
    </source>
</evidence>
<keyword evidence="4" id="KW-0804">Transcription</keyword>
<dbReference type="Proteomes" id="UP001209916">
    <property type="component" value="Unassembled WGS sequence"/>
</dbReference>
<protein>
    <submittedName>
        <fullName evidence="6">LysR family transcriptional regulator</fullName>
    </submittedName>
</protein>
<dbReference type="InterPro" id="IPR036388">
    <property type="entry name" value="WH-like_DNA-bd_sf"/>
</dbReference>
<dbReference type="RefSeq" id="WP_266121424.1">
    <property type="nucleotide sequence ID" value="NZ_JAPKNA010000004.1"/>
</dbReference>
<dbReference type="Gene3D" id="1.10.10.10">
    <property type="entry name" value="Winged helix-like DNA-binding domain superfamily/Winged helix DNA-binding domain"/>
    <property type="match status" value="1"/>
</dbReference>
<feature type="domain" description="HTH lysR-type" evidence="5">
    <location>
        <begin position="7"/>
        <end position="64"/>
    </location>
</feature>
<dbReference type="Pfam" id="PF00126">
    <property type="entry name" value="HTH_1"/>
    <property type="match status" value="1"/>
</dbReference>
<dbReference type="PANTHER" id="PTHR30118:SF15">
    <property type="entry name" value="TRANSCRIPTIONAL REGULATORY PROTEIN"/>
    <property type="match status" value="1"/>
</dbReference>
<dbReference type="SUPFAM" id="SSF46785">
    <property type="entry name" value="Winged helix' DNA-binding domain"/>
    <property type="match status" value="1"/>
</dbReference>
<dbReference type="PRINTS" id="PR00039">
    <property type="entry name" value="HTHLYSR"/>
</dbReference>